<proteinExistence type="predicted"/>
<accession>A0ABT7UZ57</accession>
<keyword evidence="3" id="KW-1185">Reference proteome</keyword>
<protein>
    <submittedName>
        <fullName evidence="2">DUF308 domain-containing protein</fullName>
    </submittedName>
</protein>
<feature type="transmembrane region" description="Helical" evidence="1">
    <location>
        <begin position="12"/>
        <end position="29"/>
    </location>
</feature>
<comment type="caution">
    <text evidence="2">The sequence shown here is derived from an EMBL/GenBank/DDBJ whole genome shotgun (WGS) entry which is preliminary data.</text>
</comment>
<evidence type="ECO:0000256" key="1">
    <source>
        <dbReference type="SAM" id="Phobius"/>
    </source>
</evidence>
<feature type="transmembrane region" description="Helical" evidence="1">
    <location>
        <begin position="94"/>
        <end position="112"/>
    </location>
</feature>
<reference evidence="2 3" key="2">
    <citation type="submission" date="2023-06" db="EMBL/GenBank/DDBJ databases">
        <authorList>
            <person name="Zeman M."/>
            <person name="Kubasova T."/>
            <person name="Jahodarova E."/>
            <person name="Nykrynova M."/>
            <person name="Rychlik I."/>
        </authorList>
    </citation>
    <scope>NUCLEOTIDE SEQUENCE [LARGE SCALE GENOMIC DNA]</scope>
    <source>
        <strain evidence="2 3">161_Gplus</strain>
    </source>
</reference>
<keyword evidence="1" id="KW-0472">Membrane</keyword>
<keyword evidence="1" id="KW-0812">Transmembrane</keyword>
<dbReference type="InterPro" id="IPR052712">
    <property type="entry name" value="Acid_resist_chaperone_HdeD"/>
</dbReference>
<sequence>MFTEQKRGFDWFSLVVGILFILTGLASFMHPDKTLHFLTILVAIAFILRGIYELWFRQFVNRALNESSGWIIFAAILDIILGIIVLVYPGLGALYIAILFAIWFIIDSIMEIKAAGLFKAFHRGYATWLVILGVISIILGIILLFSPMLSAMTIVWLVSTMLMVFGIMHVIQAF</sequence>
<feature type="transmembrane region" description="Helical" evidence="1">
    <location>
        <begin position="35"/>
        <end position="56"/>
    </location>
</feature>
<evidence type="ECO:0000313" key="2">
    <source>
        <dbReference type="EMBL" id="MDM8266982.1"/>
    </source>
</evidence>
<reference evidence="3" key="1">
    <citation type="submission" date="2023-06" db="EMBL/GenBank/DDBJ databases">
        <title>Identification and characterization of horizontal gene transfer across gut microbiota members of farm animals based on homology search.</title>
        <authorList>
            <person name="Zeman M."/>
            <person name="Kubasova T."/>
            <person name="Jahodarova E."/>
            <person name="Nykrynova M."/>
            <person name="Rychlik I."/>
        </authorList>
    </citation>
    <scope>NUCLEOTIDE SEQUENCE [LARGE SCALE GENOMIC DNA]</scope>
    <source>
        <strain evidence="3">161_Gplus</strain>
    </source>
</reference>
<dbReference type="InterPro" id="IPR005325">
    <property type="entry name" value="DUF308_memb"/>
</dbReference>
<gene>
    <name evidence="2" type="ORF">QUW44_07415</name>
</gene>
<dbReference type="EMBL" id="JAUDDW010000030">
    <property type="protein sequence ID" value="MDM8266982.1"/>
    <property type="molecule type" value="Genomic_DNA"/>
</dbReference>
<dbReference type="PANTHER" id="PTHR34989">
    <property type="entry name" value="PROTEIN HDED"/>
    <property type="match status" value="1"/>
</dbReference>
<dbReference type="RefSeq" id="WP_283594888.1">
    <property type="nucleotide sequence ID" value="NZ_JAUDDW010000030.1"/>
</dbReference>
<feature type="transmembrane region" description="Helical" evidence="1">
    <location>
        <begin position="151"/>
        <end position="171"/>
    </location>
</feature>
<feature type="transmembrane region" description="Helical" evidence="1">
    <location>
        <begin position="124"/>
        <end position="145"/>
    </location>
</feature>
<keyword evidence="1" id="KW-1133">Transmembrane helix</keyword>
<evidence type="ECO:0000313" key="3">
    <source>
        <dbReference type="Proteomes" id="UP001529343"/>
    </source>
</evidence>
<dbReference type="Pfam" id="PF03729">
    <property type="entry name" value="DUF308"/>
    <property type="match status" value="1"/>
</dbReference>
<feature type="transmembrane region" description="Helical" evidence="1">
    <location>
        <begin position="68"/>
        <end position="88"/>
    </location>
</feature>
<dbReference type="PANTHER" id="PTHR34989:SF1">
    <property type="entry name" value="PROTEIN HDED"/>
    <property type="match status" value="1"/>
</dbReference>
<name>A0ABT7UZ57_9LACO</name>
<organism evidence="2 3">
    <name type="scientific">Limosilactobacillus pontis</name>
    <dbReference type="NCBI Taxonomy" id="35787"/>
    <lineage>
        <taxon>Bacteria</taxon>
        <taxon>Bacillati</taxon>
        <taxon>Bacillota</taxon>
        <taxon>Bacilli</taxon>
        <taxon>Lactobacillales</taxon>
        <taxon>Lactobacillaceae</taxon>
        <taxon>Limosilactobacillus</taxon>
    </lineage>
</organism>
<dbReference type="Proteomes" id="UP001529343">
    <property type="component" value="Unassembled WGS sequence"/>
</dbReference>